<dbReference type="EMBL" id="BDDX01000011">
    <property type="protein sequence ID" value="GAT90922.1"/>
    <property type="molecule type" value="Genomic_DNA"/>
</dbReference>
<sequence length="616" mass="70796">MNDRPEKIDLSDIKSRKVDENMLNELRDLFEKADEQKERYDFTWNGKAKAYFEAASPSTKTLKPNEKESVDFKNSENLFITGDNLEALKLMQESYLGKVDFIYIDPPYNTGKDFVYHDDFRQKRSDADFLEGKLDENGDKLIKSDRTSGRYHSDWLSMMYPRIKLSRNLLSEKGVFFASIDDNEQANLKLLMDEIFGEDNFVANVTREAKTTSFRGNFFAPSKDSLLVYAKDIKKLNDFYGEIDSSQYKKIEKDGPKKGEKYRDDIAFYLSTLETRPNQRYFIEAPDGELLLPPGTTFPPASPSDGDGVWRWNKKTYSEKKDYLVFKKSNRSPLINNYGKKAKWNIYTKSYISDKGNKGNIPRDLITGFLNRNGSEELKKIEIPFSFPKPSSLIKFLIKISIHSKDALILDFFAGSGTTADAVMQLNNEDGGRRKYVVVTLNEKTSEKSDAKKEGYSSIDQIAKERIRRSAKNMCDDSGFKSLNIVETSLNTDIFKRASELSQYQLTMDIDNNSDNRSDYELLYDVLISSAFEYNRPISIDNLDDERIIKYDYFGELSGVVAYFGDNLTDDLIRKIASLKPLIAVFKESTFEKSSQKVNLLEQFRITSPDTKVKVI</sequence>
<evidence type="ECO:0000313" key="7">
    <source>
        <dbReference type="EMBL" id="GAT90922.1"/>
    </source>
</evidence>
<evidence type="ECO:0000256" key="1">
    <source>
        <dbReference type="ARBA" id="ARBA00006594"/>
    </source>
</evidence>
<evidence type="ECO:0000256" key="2">
    <source>
        <dbReference type="ARBA" id="ARBA00022603"/>
    </source>
</evidence>
<dbReference type="RefSeq" id="WP_094750966.1">
    <property type="nucleotide sequence ID" value="NZ_BDDX01000011.1"/>
</dbReference>
<name>A0A1L8CIB6_9LACO</name>
<evidence type="ECO:0000259" key="6">
    <source>
        <dbReference type="Pfam" id="PF01555"/>
    </source>
</evidence>
<dbReference type="Pfam" id="PF01555">
    <property type="entry name" value="N6_N4_Mtase"/>
    <property type="match status" value="1"/>
</dbReference>
<feature type="domain" description="DNA methylase N-4/N-6" evidence="6">
    <location>
        <begin position="99"/>
        <end position="429"/>
    </location>
</feature>
<dbReference type="PRINTS" id="PR00506">
    <property type="entry name" value="D21N6MTFRASE"/>
</dbReference>
<dbReference type="AlphaFoldDB" id="A0A1L8CIB6"/>
<dbReference type="InterPro" id="IPR002295">
    <property type="entry name" value="N4/N6-MTase_EcoPI_Mod-like"/>
</dbReference>
<proteinExistence type="inferred from homology"/>
<comment type="caution">
    <text evidence="7">The sequence shown here is derived from an EMBL/GenBank/DDBJ whole genome shotgun (WGS) entry which is preliminary data.</text>
</comment>
<keyword evidence="3" id="KW-0808">Transferase</keyword>
<dbReference type="GO" id="GO:0003677">
    <property type="term" value="F:DNA binding"/>
    <property type="evidence" value="ECO:0007669"/>
    <property type="project" value="InterPro"/>
</dbReference>
<dbReference type="SUPFAM" id="SSF53335">
    <property type="entry name" value="S-adenosyl-L-methionine-dependent methyltransferases"/>
    <property type="match status" value="1"/>
</dbReference>
<evidence type="ECO:0000256" key="4">
    <source>
        <dbReference type="ARBA" id="ARBA00022691"/>
    </source>
</evidence>
<dbReference type="Gene3D" id="3.40.50.150">
    <property type="entry name" value="Vaccinia Virus protein VP39"/>
    <property type="match status" value="2"/>
</dbReference>
<keyword evidence="2 7" id="KW-0489">Methyltransferase</keyword>
<keyword evidence="4" id="KW-0949">S-adenosyl-L-methionine</keyword>
<protein>
    <submittedName>
        <fullName evidence="7">DNA methylase</fullName>
    </submittedName>
</protein>
<accession>A0A1L8CIB6</accession>
<reference evidence="7 8" key="1">
    <citation type="journal article" date="2016" name="Syst. Appl. Microbiol.">
        <title>Genomic characterization of a fructophilic bee symbiont Lactobacillus kunkeei reveals its niche-specific adaptation.</title>
        <authorList>
            <person name="Maeno S."/>
            <person name="Tanizawa Y."/>
            <person name="Kanesaki Y."/>
            <person name="Kubota E."/>
            <person name="Kumar H."/>
            <person name="Dicks L."/>
            <person name="Salminen S."/>
            <person name="Nakagawa J."/>
            <person name="Arita M."/>
            <person name="Endo A."/>
        </authorList>
    </citation>
    <scope>NUCLEOTIDE SEQUENCE [LARGE SCALE GENOMIC DNA]</scope>
    <source>
        <strain evidence="7 8">FF30-6</strain>
    </source>
</reference>
<gene>
    <name evidence="7" type="ORF">FF306_01041</name>
</gene>
<evidence type="ECO:0000256" key="5">
    <source>
        <dbReference type="ARBA" id="ARBA00022747"/>
    </source>
</evidence>
<dbReference type="InterPro" id="IPR029063">
    <property type="entry name" value="SAM-dependent_MTases_sf"/>
</dbReference>
<dbReference type="InterPro" id="IPR002052">
    <property type="entry name" value="DNA_methylase_N6_adenine_CS"/>
</dbReference>
<organism evidence="7 8">
    <name type="scientific">Apilactobacillus kunkeei</name>
    <dbReference type="NCBI Taxonomy" id="148814"/>
    <lineage>
        <taxon>Bacteria</taxon>
        <taxon>Bacillati</taxon>
        <taxon>Bacillota</taxon>
        <taxon>Bacilli</taxon>
        <taxon>Lactobacillales</taxon>
        <taxon>Lactobacillaceae</taxon>
        <taxon>Apilactobacillus</taxon>
    </lineage>
</organism>
<dbReference type="PIRSF" id="PIRSF015855">
    <property type="entry name" value="TypeIII_Mtase_mKpnI"/>
    <property type="match status" value="1"/>
</dbReference>
<dbReference type="Proteomes" id="UP000186588">
    <property type="component" value="Unassembled WGS sequence"/>
</dbReference>
<dbReference type="GO" id="GO:0008170">
    <property type="term" value="F:N-methyltransferase activity"/>
    <property type="evidence" value="ECO:0007669"/>
    <property type="project" value="InterPro"/>
</dbReference>
<keyword evidence="5" id="KW-0680">Restriction system</keyword>
<dbReference type="PROSITE" id="PS00092">
    <property type="entry name" value="N6_MTASE"/>
    <property type="match status" value="1"/>
</dbReference>
<evidence type="ECO:0000313" key="8">
    <source>
        <dbReference type="Proteomes" id="UP000186588"/>
    </source>
</evidence>
<comment type="similarity">
    <text evidence="1">Belongs to the N(4)/N(6)-methyltransferase family.</text>
</comment>
<evidence type="ECO:0000256" key="3">
    <source>
        <dbReference type="ARBA" id="ARBA00022679"/>
    </source>
</evidence>
<dbReference type="GO" id="GO:0032259">
    <property type="term" value="P:methylation"/>
    <property type="evidence" value="ECO:0007669"/>
    <property type="project" value="UniProtKB-KW"/>
</dbReference>
<dbReference type="InterPro" id="IPR002941">
    <property type="entry name" value="DNA_methylase_N4/N6"/>
</dbReference>
<dbReference type="GO" id="GO:0009307">
    <property type="term" value="P:DNA restriction-modification system"/>
    <property type="evidence" value="ECO:0007669"/>
    <property type="project" value="UniProtKB-KW"/>
</dbReference>